<dbReference type="InterPro" id="IPR003615">
    <property type="entry name" value="HNH_nuc"/>
</dbReference>
<comment type="caution">
    <text evidence="2">The sequence shown here is derived from an EMBL/GenBank/DDBJ whole genome shotgun (WGS) entry which is preliminary data.</text>
</comment>
<name>A0AB35PVT2_9ENTR</name>
<dbReference type="CDD" id="cd00085">
    <property type="entry name" value="HNHc"/>
    <property type="match status" value="1"/>
</dbReference>
<accession>A0AB35PVT2</accession>
<dbReference type="SMART" id="SM00507">
    <property type="entry name" value="HNHc"/>
    <property type="match status" value="1"/>
</dbReference>
<dbReference type="Gene3D" id="3.30.40.190">
    <property type="match status" value="1"/>
</dbReference>
<dbReference type="Pfam" id="PF06147">
    <property type="entry name" value="DUF968"/>
    <property type="match status" value="1"/>
</dbReference>
<protein>
    <submittedName>
        <fullName evidence="2">DUF968 domain-containing protein</fullName>
    </submittedName>
</protein>
<dbReference type="RefSeq" id="WP_162933654.1">
    <property type="nucleotide sequence ID" value="NZ_CP072119.1"/>
</dbReference>
<reference evidence="2" key="1">
    <citation type="journal article" date="2023" name="Front. Microbiol.">
        <title>Genomic characterization of carbapenem-resistant Klebsiella oxytoca complex in China: a multi-center study.</title>
        <authorList>
            <person name="Wan W."/>
            <person name="Yang X."/>
            <person name="Yu H."/>
            <person name="Wang M."/>
            <person name="Jia W."/>
            <person name="Huang B."/>
            <person name="Qu F."/>
            <person name="Shan B."/>
            <person name="Tang Y.W."/>
            <person name="Chen L."/>
            <person name="Du H."/>
        </authorList>
    </citation>
    <scope>NUCLEOTIDE SEQUENCE</scope>
    <source>
        <strain evidence="2">HD1688</strain>
    </source>
</reference>
<proteinExistence type="predicted"/>
<reference evidence="2" key="2">
    <citation type="submission" date="2023-01" db="EMBL/GenBank/DDBJ databases">
        <authorList>
            <person name="Du H."/>
            <person name="Wan W."/>
        </authorList>
    </citation>
    <scope>NUCLEOTIDE SEQUENCE</scope>
    <source>
        <strain evidence="2">HD1688</strain>
    </source>
</reference>
<feature type="domain" description="HNH nuclease" evidence="1">
    <location>
        <begin position="267"/>
        <end position="316"/>
    </location>
</feature>
<evidence type="ECO:0000313" key="2">
    <source>
        <dbReference type="EMBL" id="MDS7900121.1"/>
    </source>
</evidence>
<evidence type="ECO:0000259" key="1">
    <source>
        <dbReference type="SMART" id="SM00507"/>
    </source>
</evidence>
<dbReference type="Proteomes" id="UP001249822">
    <property type="component" value="Unassembled WGS sequence"/>
</dbReference>
<dbReference type="InterPro" id="IPR010373">
    <property type="entry name" value="DUF968"/>
</dbReference>
<dbReference type="EMBL" id="JAQSKY010000010">
    <property type="protein sequence ID" value="MDS7900121.1"/>
    <property type="molecule type" value="Genomic_DNA"/>
</dbReference>
<sequence>MRGLLTPELVPRLGVVLFKPGKELMSLFAQGRVLITPQPEYMAGFPTGKVPDARQPLSVDRSLVPFFTDPRVITAAGGIEGLERWLSLSVRQCQNHDEGYHHIETVTLRQDPGSVLLCWHCDNKLRDEPDPAIKEIASRNVIDWVIDMVLLSLGCTRERTLSLAELCWWAVQSGISDAITEAMAEKALRIAPEPHRSVYRDSDIIPAIPAADILKRRLDKRESHAITGDLETGDQDAGRPILRLGVDPDCPEAFMLRPKRRRWICPQYTQWVKTQECACCRQPADDPHHIIGHGMGGTATKAHDLFVIPLCRAHHDELHANLIAFEEKYGSQLELLIRFLDRALGIGVIFKE</sequence>
<gene>
    <name evidence="2" type="ORF">PTQ40_14155</name>
</gene>
<organism evidence="2 3">
    <name type="scientific">Klebsiella michiganensis</name>
    <dbReference type="NCBI Taxonomy" id="1134687"/>
    <lineage>
        <taxon>Bacteria</taxon>
        <taxon>Pseudomonadati</taxon>
        <taxon>Pseudomonadota</taxon>
        <taxon>Gammaproteobacteria</taxon>
        <taxon>Enterobacterales</taxon>
        <taxon>Enterobacteriaceae</taxon>
        <taxon>Klebsiella/Raoultella group</taxon>
        <taxon>Klebsiella</taxon>
    </lineage>
</organism>
<dbReference type="AlphaFoldDB" id="A0AB35PVT2"/>
<evidence type="ECO:0000313" key="3">
    <source>
        <dbReference type="Proteomes" id="UP001249822"/>
    </source>
</evidence>